<proteinExistence type="predicted"/>
<evidence type="ECO:0000259" key="3">
    <source>
        <dbReference type="Pfam" id="PF02191"/>
    </source>
</evidence>
<dbReference type="AlphaFoldDB" id="A0A8C7DUC1"/>
<dbReference type="PANTHER" id="PTHR23192:SF7">
    <property type="entry name" value="OLFACTOMEDIN-4"/>
    <property type="match status" value="1"/>
</dbReference>
<evidence type="ECO:0000313" key="4">
    <source>
        <dbReference type="Ensembl" id="ENSOKIP00005022913.1"/>
    </source>
</evidence>
<reference evidence="4" key="2">
    <citation type="submission" date="2025-09" db="UniProtKB">
        <authorList>
            <consortium name="Ensembl"/>
        </authorList>
    </citation>
    <scope>IDENTIFICATION</scope>
</reference>
<dbReference type="InterPro" id="IPR003112">
    <property type="entry name" value="Olfac-like_dom"/>
</dbReference>
<dbReference type="Proteomes" id="UP000694557">
    <property type="component" value="Unassembled WGS sequence"/>
</dbReference>
<dbReference type="PANTHER" id="PTHR23192">
    <property type="entry name" value="OLFACTOMEDIN-RELATED"/>
    <property type="match status" value="1"/>
</dbReference>
<organism evidence="4 5">
    <name type="scientific">Oncorhynchus kisutch</name>
    <name type="common">Coho salmon</name>
    <name type="synonym">Salmo kisutch</name>
    <dbReference type="NCBI Taxonomy" id="8019"/>
    <lineage>
        <taxon>Eukaryota</taxon>
        <taxon>Metazoa</taxon>
        <taxon>Chordata</taxon>
        <taxon>Craniata</taxon>
        <taxon>Vertebrata</taxon>
        <taxon>Euteleostomi</taxon>
        <taxon>Actinopterygii</taxon>
        <taxon>Neopterygii</taxon>
        <taxon>Teleostei</taxon>
        <taxon>Protacanthopterygii</taxon>
        <taxon>Salmoniformes</taxon>
        <taxon>Salmonidae</taxon>
        <taxon>Salmoninae</taxon>
        <taxon>Oncorhynchus</taxon>
    </lineage>
</organism>
<dbReference type="InterPro" id="IPR050605">
    <property type="entry name" value="Olfactomedin-like_domain"/>
</dbReference>
<evidence type="ECO:0000256" key="2">
    <source>
        <dbReference type="ARBA" id="ARBA00022525"/>
    </source>
</evidence>
<comment type="subcellular location">
    <subcellularLocation>
        <location evidence="1">Secreted</location>
    </subcellularLocation>
</comment>
<dbReference type="Ensembl" id="ENSOKIT00005024325.1">
    <property type="protein sequence ID" value="ENSOKIP00005022913.1"/>
    <property type="gene ID" value="ENSOKIG00005010052.1"/>
</dbReference>
<name>A0A8C7DUC1_ONCKI</name>
<keyword evidence="2" id="KW-0964">Secreted</keyword>
<dbReference type="Pfam" id="PF02191">
    <property type="entry name" value="OLF"/>
    <property type="match status" value="1"/>
</dbReference>
<evidence type="ECO:0000256" key="1">
    <source>
        <dbReference type="ARBA" id="ARBA00004613"/>
    </source>
</evidence>
<protein>
    <submittedName>
        <fullName evidence="4">Si:ch211-173a9.6</fullName>
    </submittedName>
</protein>
<keyword evidence="5" id="KW-1185">Reference proteome</keyword>
<reference evidence="4" key="1">
    <citation type="submission" date="2025-08" db="UniProtKB">
        <authorList>
            <consortium name="Ensembl"/>
        </authorList>
    </citation>
    <scope>IDENTIFICATION</scope>
</reference>
<dbReference type="GeneTree" id="ENSGT00940000155454"/>
<dbReference type="GO" id="GO:0005615">
    <property type="term" value="C:extracellular space"/>
    <property type="evidence" value="ECO:0007669"/>
    <property type="project" value="TreeGrafter"/>
</dbReference>
<accession>A0A8C7DUC1</accession>
<feature type="domain" description="Olfactomedin-like" evidence="3">
    <location>
        <begin position="213"/>
        <end position="280"/>
    </location>
</feature>
<dbReference type="GO" id="GO:0007165">
    <property type="term" value="P:signal transduction"/>
    <property type="evidence" value="ECO:0007669"/>
    <property type="project" value="TreeGrafter"/>
</dbReference>
<sequence>SHVFLPDIPFPADHVEHIYLTPGLLPLSLLQLDIYKGRIVIYLAELSNLTIRVEVVESGPDKYIRLDFELLRIETREFELLVTQLKESLNSSPMFDSLYTEIHNMSLIVNQLEGYDKSNLEVICIEFGKLQKKLEECQKNQEEGTNPGIGSCNHKGIASVGKPVISQLNANLNAQNPIVALNQCIGMVPIAVPQCMTFIFTPAIKICQSEHENDENGLWVTYATDESKGKTVIVSLNEVEFALVGNAFMVCGVLYATRPVDVYTEEIFYSYDIKTEQENYHLRSSRMNI</sequence>
<evidence type="ECO:0000313" key="5">
    <source>
        <dbReference type="Proteomes" id="UP000694557"/>
    </source>
</evidence>